<feature type="non-terminal residue" evidence="1">
    <location>
        <position position="1"/>
    </location>
</feature>
<feature type="non-terminal residue" evidence="1">
    <location>
        <position position="121"/>
    </location>
</feature>
<sequence>VVPLHGFVQELIRRSRTSGTVLQTALCYIEAVRRKLPEIASTSDSELVPPEPLIPSPLLCPRRTFLASLILASKFLQDRCYSNRAWAKLSGLSPREVGRCEKALGDALEWRLWVGKQSGKQ</sequence>
<gene>
    <name evidence="1" type="ORF">BDM02DRAFT_3071137</name>
</gene>
<dbReference type="EMBL" id="MU117965">
    <property type="protein sequence ID" value="KAF9653202.1"/>
    <property type="molecule type" value="Genomic_DNA"/>
</dbReference>
<comment type="caution">
    <text evidence="1">The sequence shown here is derived from an EMBL/GenBank/DDBJ whole genome shotgun (WGS) entry which is preliminary data.</text>
</comment>
<evidence type="ECO:0000313" key="1">
    <source>
        <dbReference type="EMBL" id="KAF9653202.1"/>
    </source>
</evidence>
<accession>A0ACB6ZUC1</accession>
<dbReference type="Proteomes" id="UP000886501">
    <property type="component" value="Unassembled WGS sequence"/>
</dbReference>
<proteinExistence type="predicted"/>
<name>A0ACB6ZUC1_THEGA</name>
<protein>
    <submittedName>
        <fullName evidence="1">Uncharacterized protein</fullName>
    </submittedName>
</protein>
<reference evidence="1" key="2">
    <citation type="journal article" date="2020" name="Nat. Commun.">
        <title>Large-scale genome sequencing of mycorrhizal fungi provides insights into the early evolution of symbiotic traits.</title>
        <authorList>
            <person name="Miyauchi S."/>
            <person name="Kiss E."/>
            <person name="Kuo A."/>
            <person name="Drula E."/>
            <person name="Kohler A."/>
            <person name="Sanchez-Garcia M."/>
            <person name="Morin E."/>
            <person name="Andreopoulos B."/>
            <person name="Barry K.W."/>
            <person name="Bonito G."/>
            <person name="Buee M."/>
            <person name="Carver A."/>
            <person name="Chen C."/>
            <person name="Cichocki N."/>
            <person name="Clum A."/>
            <person name="Culley D."/>
            <person name="Crous P.W."/>
            <person name="Fauchery L."/>
            <person name="Girlanda M."/>
            <person name="Hayes R.D."/>
            <person name="Keri Z."/>
            <person name="LaButti K."/>
            <person name="Lipzen A."/>
            <person name="Lombard V."/>
            <person name="Magnuson J."/>
            <person name="Maillard F."/>
            <person name="Murat C."/>
            <person name="Nolan M."/>
            <person name="Ohm R.A."/>
            <person name="Pangilinan J."/>
            <person name="Pereira M.F."/>
            <person name="Perotto S."/>
            <person name="Peter M."/>
            <person name="Pfister S."/>
            <person name="Riley R."/>
            <person name="Sitrit Y."/>
            <person name="Stielow J.B."/>
            <person name="Szollosi G."/>
            <person name="Zifcakova L."/>
            <person name="Stursova M."/>
            <person name="Spatafora J.W."/>
            <person name="Tedersoo L."/>
            <person name="Vaario L.M."/>
            <person name="Yamada A."/>
            <person name="Yan M."/>
            <person name="Wang P."/>
            <person name="Xu J."/>
            <person name="Bruns T."/>
            <person name="Baldrian P."/>
            <person name="Vilgalys R."/>
            <person name="Dunand C."/>
            <person name="Henrissat B."/>
            <person name="Grigoriev I.V."/>
            <person name="Hibbett D."/>
            <person name="Nagy L.G."/>
            <person name="Martin F.M."/>
        </authorList>
    </citation>
    <scope>NUCLEOTIDE SEQUENCE</scope>
    <source>
        <strain evidence="1">P2</strain>
    </source>
</reference>
<keyword evidence="2" id="KW-1185">Reference proteome</keyword>
<evidence type="ECO:0000313" key="2">
    <source>
        <dbReference type="Proteomes" id="UP000886501"/>
    </source>
</evidence>
<organism evidence="1 2">
    <name type="scientific">Thelephora ganbajun</name>
    <name type="common">Ganba fungus</name>
    <dbReference type="NCBI Taxonomy" id="370292"/>
    <lineage>
        <taxon>Eukaryota</taxon>
        <taxon>Fungi</taxon>
        <taxon>Dikarya</taxon>
        <taxon>Basidiomycota</taxon>
        <taxon>Agaricomycotina</taxon>
        <taxon>Agaricomycetes</taxon>
        <taxon>Thelephorales</taxon>
        <taxon>Thelephoraceae</taxon>
        <taxon>Thelephora</taxon>
    </lineage>
</organism>
<reference evidence="1" key="1">
    <citation type="submission" date="2019-10" db="EMBL/GenBank/DDBJ databases">
        <authorList>
            <consortium name="DOE Joint Genome Institute"/>
            <person name="Kuo A."/>
            <person name="Miyauchi S."/>
            <person name="Kiss E."/>
            <person name="Drula E."/>
            <person name="Kohler A."/>
            <person name="Sanchez-Garcia M."/>
            <person name="Andreopoulos B."/>
            <person name="Barry K.W."/>
            <person name="Bonito G."/>
            <person name="Buee M."/>
            <person name="Carver A."/>
            <person name="Chen C."/>
            <person name="Cichocki N."/>
            <person name="Clum A."/>
            <person name="Culley D."/>
            <person name="Crous P.W."/>
            <person name="Fauchery L."/>
            <person name="Girlanda M."/>
            <person name="Hayes R."/>
            <person name="Keri Z."/>
            <person name="Labutti K."/>
            <person name="Lipzen A."/>
            <person name="Lombard V."/>
            <person name="Magnuson J."/>
            <person name="Maillard F."/>
            <person name="Morin E."/>
            <person name="Murat C."/>
            <person name="Nolan M."/>
            <person name="Ohm R."/>
            <person name="Pangilinan J."/>
            <person name="Pereira M."/>
            <person name="Perotto S."/>
            <person name="Peter M."/>
            <person name="Riley R."/>
            <person name="Sitrit Y."/>
            <person name="Stielow B."/>
            <person name="Szollosi G."/>
            <person name="Zifcakova L."/>
            <person name="Stursova M."/>
            <person name="Spatafora J.W."/>
            <person name="Tedersoo L."/>
            <person name="Vaario L.-M."/>
            <person name="Yamada A."/>
            <person name="Yan M."/>
            <person name="Wang P."/>
            <person name="Xu J."/>
            <person name="Bruns T."/>
            <person name="Baldrian P."/>
            <person name="Vilgalys R."/>
            <person name="Henrissat B."/>
            <person name="Grigoriev I.V."/>
            <person name="Hibbett D."/>
            <person name="Nagy L.G."/>
            <person name="Martin F.M."/>
        </authorList>
    </citation>
    <scope>NUCLEOTIDE SEQUENCE</scope>
    <source>
        <strain evidence="1">P2</strain>
    </source>
</reference>